<dbReference type="InterPro" id="IPR016024">
    <property type="entry name" value="ARM-type_fold"/>
</dbReference>
<feature type="compositionally biased region" description="Basic and acidic residues" evidence="4">
    <location>
        <begin position="710"/>
        <end position="720"/>
    </location>
</feature>
<dbReference type="Pfam" id="PF04931">
    <property type="entry name" value="DNA_pol_phi"/>
    <property type="match status" value="1"/>
</dbReference>
<dbReference type="PANTHER" id="PTHR13213:SF2">
    <property type="entry name" value="MYB-BINDING PROTEIN 1A"/>
    <property type="match status" value="1"/>
</dbReference>
<sequence length="1202" mass="136658">DVAVTDSTVSDAVDPRGILQQNREFLDYFWDIARPERGTRLKAVESLTEHLKSSEKSDELKYSLKRLVDGLSHAREDARSGYSLALAQVLSVFEEISLKSTLDQIKEKHNLQTAKKKQIRNVAFGNFFGVLALSQSTRLHKEPQVLLECVKLLQSLAQYRDHLRDLPRKTMVDILSETSEEVFEEVLFSALHSDLTSALSSPEQLELLLVAMQRFPSIIKPAKLKKLLGTTAIINKQNLPRLVALLKVSACSVKKESVLPAVAMDLMQASLREDSFPLFWQEAVVSGLMSEPPGPAHYLAFRMLGAALPLLSAAQLQVVLSGDVMRRYGEHVVSAQIPGRFRFAPEMEAYVSTFLQGCVEPDKQLQVVLAFTQLTHQGCPAVPSFWKVLEHMGLATLRRYVDWLKDAFCHPQLQDCLEFSTRKQGGGQKPDMQKESCVLRFRKWIIPRLTSIVENHQIKKDEDLVMGIARFIFFHAFFDTTKPNAELLETQTKLSVPLDPSTRAVTSSAFYSLLQYLNILPVLDDSMETDVPSGRRVLGVMSDGSMWMYRLAQYANALLKQDTHARSAQTLGAKHTQAWDSMLQSVESLEKKAKKSPEHAAFQHLLLIIGMQIFKSPEESVALLADLRSCMEKAQQNKSRKRKKEETEPHWVEVVVEILLSLLSQPSRLMRSICKTAFSRICPHLTEPALNTILDVLDPSKDEGTVEVMHEMEGEKRNKEEEEEEETGEVSVNMFHQDGEEDDSSCDDDDDDDAMEQEEVDQDFRLELMKVLHGQNALAREEDSGEEEEVDDEAMMKLDKSLAALFSEQRRKRQGRQEEKERVRKERTLVRDFRIKVLDLLEVFLSKQGSSGLVLCLVEPLLAVIEKSMSSEVVQQEQDFLRRAADMFRNQLCRGKHYCREVEGREAELHEMLERLIGRAQKLPDSSVALYYFSAALYLVKVLRGVVKETDTRIMGKVDVARVTSWFRNALLSFMTRRKSPLTGDMFIDLFNRFPVREKTHTQPHIQLALQSKEVKQLMTTAQWTELCQTTADQLQQVELKNKVQLYLTHLVQVILKVEVNLDSLRNVLRSMNSEGSLQKAGQLEDTYWSVMKFFNIQKPRVEKVKKAVAEQVEQETPKKKKKGFLPESKKRKNRKKPTILEGMDTTVAPATAGGGVKGGKKKKKKKNKKRKVQGGEETQTPPPVKKAKAQQPQSKKQRGRE</sequence>
<dbReference type="GO" id="GO:0043565">
    <property type="term" value="F:sequence-specific DNA binding"/>
    <property type="evidence" value="ECO:0007669"/>
    <property type="project" value="TreeGrafter"/>
</dbReference>
<dbReference type="Ensembl" id="ENSEEET00000059450.1">
    <property type="protein sequence ID" value="ENSEEEP00000053913.1"/>
    <property type="gene ID" value="ENSEEEG00000008299.2"/>
</dbReference>
<comment type="similarity">
    <text evidence="2">Belongs to the MYBBP1A family.</text>
</comment>
<dbReference type="Gene3D" id="1.20.120.10">
    <property type="entry name" value="Cytochrome c/b562"/>
    <property type="match status" value="1"/>
</dbReference>
<dbReference type="SUPFAM" id="SSF48371">
    <property type="entry name" value="ARM repeat"/>
    <property type="match status" value="1"/>
</dbReference>
<feature type="region of interest" description="Disordered" evidence="4">
    <location>
        <begin position="735"/>
        <end position="754"/>
    </location>
</feature>
<dbReference type="GO" id="GO:0005730">
    <property type="term" value="C:nucleolus"/>
    <property type="evidence" value="ECO:0007669"/>
    <property type="project" value="InterPro"/>
</dbReference>
<dbReference type="GO" id="GO:0003723">
    <property type="term" value="F:RNA binding"/>
    <property type="evidence" value="ECO:0007669"/>
    <property type="project" value="TreeGrafter"/>
</dbReference>
<comment type="subcellular location">
    <subcellularLocation>
        <location evidence="1">Nucleus</location>
    </subcellularLocation>
</comment>
<feature type="compositionally biased region" description="Acidic residues" evidence="4">
    <location>
        <begin position="739"/>
        <end position="754"/>
    </location>
</feature>
<gene>
    <name evidence="5" type="primary">MYBBP1A</name>
</gene>
<keyword evidence="3" id="KW-0539">Nucleus</keyword>
<dbReference type="InterPro" id="IPR007015">
    <property type="entry name" value="DNA_pol_V/MYBBP1A"/>
</dbReference>
<protein>
    <recommendedName>
        <fullName evidence="7">MYB binding protein (P160) 1a</fullName>
    </recommendedName>
</protein>
<dbReference type="GeneTree" id="ENSGT00390000017457"/>
<evidence type="ECO:0008006" key="7">
    <source>
        <dbReference type="Google" id="ProtNLM"/>
    </source>
</evidence>
<organism evidence="5 6">
    <name type="scientific">Electrophorus electricus</name>
    <name type="common">Electric eel</name>
    <name type="synonym">Gymnotus electricus</name>
    <dbReference type="NCBI Taxonomy" id="8005"/>
    <lineage>
        <taxon>Eukaryota</taxon>
        <taxon>Metazoa</taxon>
        <taxon>Chordata</taxon>
        <taxon>Craniata</taxon>
        <taxon>Vertebrata</taxon>
        <taxon>Euteleostomi</taxon>
        <taxon>Actinopterygii</taxon>
        <taxon>Neopterygii</taxon>
        <taxon>Teleostei</taxon>
        <taxon>Ostariophysi</taxon>
        <taxon>Gymnotiformes</taxon>
        <taxon>Gymnotoidei</taxon>
        <taxon>Gymnotidae</taxon>
        <taxon>Electrophorus</taxon>
    </lineage>
</organism>
<feature type="compositionally biased region" description="Basic residues" evidence="4">
    <location>
        <begin position="1159"/>
        <end position="1173"/>
    </location>
</feature>
<name>A0AAY5EAH8_ELEEL</name>
<accession>A0AAY5EAH8</accession>
<evidence type="ECO:0000256" key="3">
    <source>
        <dbReference type="ARBA" id="ARBA00023242"/>
    </source>
</evidence>
<feature type="region of interest" description="Disordered" evidence="4">
    <location>
        <begin position="1111"/>
        <end position="1202"/>
    </location>
</feature>
<evidence type="ECO:0000256" key="4">
    <source>
        <dbReference type="SAM" id="MobiDB-lite"/>
    </source>
</evidence>
<dbReference type="Proteomes" id="UP000314983">
    <property type="component" value="Chromosome 5"/>
</dbReference>
<evidence type="ECO:0000256" key="1">
    <source>
        <dbReference type="ARBA" id="ARBA00004123"/>
    </source>
</evidence>
<proteinExistence type="inferred from homology"/>
<evidence type="ECO:0000256" key="2">
    <source>
        <dbReference type="ARBA" id="ARBA00006809"/>
    </source>
</evidence>
<feature type="compositionally biased region" description="Basic residues" evidence="4">
    <location>
        <begin position="1119"/>
        <end position="1138"/>
    </location>
</feature>
<dbReference type="PANTHER" id="PTHR13213">
    <property type="entry name" value="MYB-BINDING PROTEIN 1A FAMILY MEMBER"/>
    <property type="match status" value="1"/>
</dbReference>
<dbReference type="GO" id="GO:0003714">
    <property type="term" value="F:transcription corepressor activity"/>
    <property type="evidence" value="ECO:0007669"/>
    <property type="project" value="TreeGrafter"/>
</dbReference>
<reference evidence="5" key="3">
    <citation type="submission" date="2025-09" db="UniProtKB">
        <authorList>
            <consortium name="Ensembl"/>
        </authorList>
    </citation>
    <scope>IDENTIFICATION</scope>
</reference>
<keyword evidence="6" id="KW-1185">Reference proteome</keyword>
<reference evidence="5 6" key="1">
    <citation type="submission" date="2020-05" db="EMBL/GenBank/DDBJ databases">
        <title>Electrophorus electricus (electric eel) genome, fEleEle1, primary haplotype.</title>
        <authorList>
            <person name="Myers G."/>
            <person name="Meyer A."/>
            <person name="Fedrigo O."/>
            <person name="Formenti G."/>
            <person name="Rhie A."/>
            <person name="Tracey A."/>
            <person name="Sims Y."/>
            <person name="Jarvis E.D."/>
        </authorList>
    </citation>
    <scope>NUCLEOTIDE SEQUENCE [LARGE SCALE GENOMIC DNA]</scope>
</reference>
<dbReference type="AlphaFoldDB" id="A0AAY5EAH8"/>
<evidence type="ECO:0000313" key="5">
    <source>
        <dbReference type="Ensembl" id="ENSEEEP00000053913.1"/>
    </source>
</evidence>
<feature type="region of interest" description="Disordered" evidence="4">
    <location>
        <begin position="710"/>
        <end position="730"/>
    </location>
</feature>
<reference evidence="5" key="2">
    <citation type="submission" date="2025-08" db="UniProtKB">
        <authorList>
            <consortium name="Ensembl"/>
        </authorList>
    </citation>
    <scope>IDENTIFICATION</scope>
</reference>
<evidence type="ECO:0000313" key="6">
    <source>
        <dbReference type="Proteomes" id="UP000314983"/>
    </source>
</evidence>